<evidence type="ECO:0000313" key="14">
    <source>
        <dbReference type="Proteomes" id="UP000472261"/>
    </source>
</evidence>
<dbReference type="PANTHER" id="PTHR19944">
    <property type="entry name" value="MHC CLASS II-RELATED"/>
    <property type="match status" value="1"/>
</dbReference>
<keyword evidence="8" id="KW-0325">Glycoprotein</keyword>
<dbReference type="GO" id="GO:0002250">
    <property type="term" value="P:adaptive immune response"/>
    <property type="evidence" value="ECO:0007669"/>
    <property type="project" value="UniProtKB-KW"/>
</dbReference>
<dbReference type="Pfam" id="PF07654">
    <property type="entry name" value="C1-set"/>
    <property type="match status" value="1"/>
</dbReference>
<proteinExistence type="predicted"/>
<evidence type="ECO:0000256" key="2">
    <source>
        <dbReference type="ARBA" id="ARBA00022692"/>
    </source>
</evidence>
<dbReference type="GO" id="GO:0002504">
    <property type="term" value="P:antigen processing and presentation of peptide or polysaccharide antigen via MHC class II"/>
    <property type="evidence" value="ECO:0007669"/>
    <property type="project" value="UniProtKB-KW"/>
</dbReference>
<keyword evidence="9" id="KW-0491">MHC II</keyword>
<evidence type="ECO:0000256" key="5">
    <source>
        <dbReference type="ARBA" id="ARBA00023130"/>
    </source>
</evidence>
<dbReference type="InterPro" id="IPR036179">
    <property type="entry name" value="Ig-like_dom_sf"/>
</dbReference>
<keyword evidence="2 11" id="KW-0812">Transmembrane</keyword>
<dbReference type="CDD" id="cd05766">
    <property type="entry name" value="IgC1_MHC_II_beta"/>
    <property type="match status" value="1"/>
</dbReference>
<dbReference type="InterPro" id="IPR050160">
    <property type="entry name" value="MHC/Immunoglobulin"/>
</dbReference>
<dbReference type="PANTHER" id="PTHR19944:SF99">
    <property type="entry name" value="HLA CLASS II HISTOCOMPATIBILITY ANTIGEN, DRB1 BETA CHAIN"/>
    <property type="match status" value="1"/>
</dbReference>
<keyword evidence="6 11" id="KW-0472">Membrane</keyword>
<evidence type="ECO:0000256" key="8">
    <source>
        <dbReference type="ARBA" id="ARBA00023180"/>
    </source>
</evidence>
<dbReference type="SMART" id="SM00921">
    <property type="entry name" value="MHC_II_beta"/>
    <property type="match status" value="1"/>
</dbReference>
<dbReference type="InterPro" id="IPR011162">
    <property type="entry name" value="MHC_I/II-like_Ag-recog"/>
</dbReference>
<keyword evidence="3" id="KW-0391">Immunity</keyword>
<evidence type="ECO:0000256" key="9">
    <source>
        <dbReference type="ARBA" id="ARBA00023182"/>
    </source>
</evidence>
<evidence type="ECO:0000256" key="11">
    <source>
        <dbReference type="SAM" id="Phobius"/>
    </source>
</evidence>
<evidence type="ECO:0000256" key="7">
    <source>
        <dbReference type="ARBA" id="ARBA00023157"/>
    </source>
</evidence>
<sequence length="492" mass="52825">MVGRPNDAHVGSTEVQWGERCTEESSEGVTTGQCVGGSPAAPNSAWRRVTPPGADAAHWPSPPGPGLATGTGCRVPHRPAAAAMGSGRVPAAGAVLVALLALGARPAAGTRPSAFFLYGMIAECHFVNGTQQVRLLDRQIYNRQQYAHFDSDVGKYVADTPLGELQAEYRNNNTALLEQRMNEVDTVCRHNYEVGESFTVQRSVEPKVRVSALQSGSLPETDRLACYVTGFYPPEIEVKWFHNGREETERVVSTDVMQNGDWTYQVLVVLEAVPRRGDSYVCRVEHASLRQPVSQPWEPPADAGRSKLLTGVGGFVLGLVFLALGLVVFLRGHKGRPVAAAPGNVPFRSVPFRSHSPSLSDPIPFPFPSPARGSALPVSPRRDAELAAASPCRSTRSPCIPDRVLGSPSGCHCVPSSCHHDARFVPILINALTLTPLSLPVNHWGLSVAWGEGSESFVGKRTQRPIGPTRHGVVGIGSGWTQSWWSIPPIGS</sequence>
<dbReference type="InterPro" id="IPR007110">
    <property type="entry name" value="Ig-like_dom"/>
</dbReference>
<reference evidence="13" key="2">
    <citation type="submission" date="2025-09" db="UniProtKB">
        <authorList>
            <consortium name="Ensembl"/>
        </authorList>
    </citation>
    <scope>IDENTIFICATION</scope>
</reference>
<dbReference type="Ensembl" id="ENSPCLT00000029776.1">
    <property type="protein sequence ID" value="ENSPCLP00000021539.1"/>
    <property type="gene ID" value="ENSPCLG00000018881.1"/>
</dbReference>
<dbReference type="Gene3D" id="2.60.40.10">
    <property type="entry name" value="Immunoglobulins"/>
    <property type="match status" value="1"/>
</dbReference>
<evidence type="ECO:0000313" key="13">
    <source>
        <dbReference type="Ensembl" id="ENSPCLP00000021539.1"/>
    </source>
</evidence>
<feature type="domain" description="Ig-like" evidence="12">
    <location>
        <begin position="206"/>
        <end position="294"/>
    </location>
</feature>
<accession>A0A669QL86</accession>
<dbReference type="SMART" id="SM00407">
    <property type="entry name" value="IGc1"/>
    <property type="match status" value="1"/>
</dbReference>
<evidence type="ECO:0000256" key="4">
    <source>
        <dbReference type="ARBA" id="ARBA00022989"/>
    </source>
</evidence>
<dbReference type="Gene3D" id="3.10.320.10">
    <property type="entry name" value="Class II Histocompatibility Antigen, M Beta Chain, Chain B, domain 1"/>
    <property type="match status" value="1"/>
</dbReference>
<organism evidence="13 14">
    <name type="scientific">Phasianus colchicus</name>
    <name type="common">Common pheasant</name>
    <dbReference type="NCBI Taxonomy" id="9054"/>
    <lineage>
        <taxon>Eukaryota</taxon>
        <taxon>Metazoa</taxon>
        <taxon>Chordata</taxon>
        <taxon>Craniata</taxon>
        <taxon>Vertebrata</taxon>
        <taxon>Euteleostomi</taxon>
        <taxon>Archelosauria</taxon>
        <taxon>Archosauria</taxon>
        <taxon>Dinosauria</taxon>
        <taxon>Saurischia</taxon>
        <taxon>Theropoda</taxon>
        <taxon>Coelurosauria</taxon>
        <taxon>Aves</taxon>
        <taxon>Neognathae</taxon>
        <taxon>Galloanserae</taxon>
        <taxon>Galliformes</taxon>
        <taxon>Phasianidae</taxon>
        <taxon>Phasianinae</taxon>
        <taxon>Phasianus</taxon>
    </lineage>
</organism>
<dbReference type="PROSITE" id="PS50835">
    <property type="entry name" value="IG_LIKE"/>
    <property type="match status" value="1"/>
</dbReference>
<dbReference type="SUPFAM" id="SSF54452">
    <property type="entry name" value="MHC antigen-recognition domain"/>
    <property type="match status" value="1"/>
</dbReference>
<dbReference type="Proteomes" id="UP000472261">
    <property type="component" value="Unplaced"/>
</dbReference>
<keyword evidence="7" id="KW-1015">Disulfide bond</keyword>
<evidence type="ECO:0000256" key="3">
    <source>
        <dbReference type="ARBA" id="ARBA00022859"/>
    </source>
</evidence>
<feature type="region of interest" description="Disordered" evidence="10">
    <location>
        <begin position="1"/>
        <end position="63"/>
    </location>
</feature>
<evidence type="ECO:0000256" key="10">
    <source>
        <dbReference type="SAM" id="MobiDB-lite"/>
    </source>
</evidence>
<dbReference type="FunFam" id="3.10.320.10:FF:000001">
    <property type="entry name" value="HLA class II histocompatibility antigen, DRB1-1 beta chain"/>
    <property type="match status" value="1"/>
</dbReference>
<gene>
    <name evidence="13" type="primary">LOC116236744</name>
</gene>
<dbReference type="SUPFAM" id="SSF48726">
    <property type="entry name" value="Immunoglobulin"/>
    <property type="match status" value="1"/>
</dbReference>
<dbReference type="InterPro" id="IPR003597">
    <property type="entry name" value="Ig_C1-set"/>
</dbReference>
<feature type="transmembrane region" description="Helical" evidence="11">
    <location>
        <begin position="308"/>
        <end position="330"/>
    </location>
</feature>
<dbReference type="InterPro" id="IPR013783">
    <property type="entry name" value="Ig-like_fold"/>
</dbReference>
<reference evidence="13" key="1">
    <citation type="submission" date="2025-08" db="UniProtKB">
        <authorList>
            <consortium name="Ensembl"/>
        </authorList>
    </citation>
    <scope>IDENTIFICATION</scope>
</reference>
<keyword evidence="5" id="KW-1064">Adaptive immunity</keyword>
<dbReference type="InterPro" id="IPR003006">
    <property type="entry name" value="Ig/MHC_CS"/>
</dbReference>
<name>A0A669QL86_PHACC</name>
<comment type="subcellular location">
    <subcellularLocation>
        <location evidence="1">Membrane</location>
        <topology evidence="1">Single-pass type I membrane protein</topology>
    </subcellularLocation>
</comment>
<dbReference type="GO" id="GO:0042613">
    <property type="term" value="C:MHC class II protein complex"/>
    <property type="evidence" value="ECO:0007669"/>
    <property type="project" value="UniProtKB-KW"/>
</dbReference>
<evidence type="ECO:0000259" key="12">
    <source>
        <dbReference type="PROSITE" id="PS50835"/>
    </source>
</evidence>
<protein>
    <recommendedName>
        <fullName evidence="12">Ig-like domain-containing protein</fullName>
    </recommendedName>
</protein>
<dbReference type="Pfam" id="PF00969">
    <property type="entry name" value="MHC_II_beta"/>
    <property type="match status" value="1"/>
</dbReference>
<dbReference type="PROSITE" id="PS00290">
    <property type="entry name" value="IG_MHC"/>
    <property type="match status" value="1"/>
</dbReference>
<dbReference type="InterPro" id="IPR014745">
    <property type="entry name" value="MHC_II_a/b_N"/>
</dbReference>
<evidence type="ECO:0000256" key="6">
    <source>
        <dbReference type="ARBA" id="ARBA00023136"/>
    </source>
</evidence>
<dbReference type="InterPro" id="IPR000353">
    <property type="entry name" value="MHC_II_b_N"/>
</dbReference>
<evidence type="ECO:0000256" key="1">
    <source>
        <dbReference type="ARBA" id="ARBA00004479"/>
    </source>
</evidence>
<dbReference type="AlphaFoldDB" id="A0A669QL86"/>
<keyword evidence="4 11" id="KW-1133">Transmembrane helix</keyword>
<keyword evidence="14" id="KW-1185">Reference proteome</keyword>